<keyword evidence="1" id="KW-0812">Transmembrane</keyword>
<feature type="transmembrane region" description="Helical" evidence="1">
    <location>
        <begin position="70"/>
        <end position="85"/>
    </location>
</feature>
<feature type="transmembrane region" description="Helical" evidence="1">
    <location>
        <begin position="34"/>
        <end position="58"/>
    </location>
</feature>
<dbReference type="EMBL" id="JAGIYQ010000011">
    <property type="protein sequence ID" value="MBP0726444.1"/>
    <property type="molecule type" value="Genomic_DNA"/>
</dbReference>
<name>A0A940NJG6_9BACI</name>
<proteinExistence type="predicted"/>
<organism evidence="2 3">
    <name type="scientific">Gottfriedia endophytica</name>
    <dbReference type="NCBI Taxonomy" id="2820819"/>
    <lineage>
        <taxon>Bacteria</taxon>
        <taxon>Bacillati</taxon>
        <taxon>Bacillota</taxon>
        <taxon>Bacilli</taxon>
        <taxon>Bacillales</taxon>
        <taxon>Bacillaceae</taxon>
        <taxon>Gottfriedia</taxon>
    </lineage>
</organism>
<comment type="caution">
    <text evidence="2">The sequence shown here is derived from an EMBL/GenBank/DDBJ whole genome shotgun (WGS) entry which is preliminary data.</text>
</comment>
<dbReference type="AlphaFoldDB" id="A0A940NJG6"/>
<evidence type="ECO:0000256" key="1">
    <source>
        <dbReference type="SAM" id="Phobius"/>
    </source>
</evidence>
<evidence type="ECO:0000313" key="2">
    <source>
        <dbReference type="EMBL" id="MBP0726444.1"/>
    </source>
</evidence>
<reference evidence="2" key="1">
    <citation type="submission" date="2021-04" db="EMBL/GenBank/DDBJ databases">
        <title>Genome seq and assembly of Bacillus sp.</title>
        <authorList>
            <person name="Chhetri G."/>
        </authorList>
    </citation>
    <scope>NUCLEOTIDE SEQUENCE</scope>
    <source>
        <strain evidence="2">RG28</strain>
    </source>
</reference>
<protein>
    <submittedName>
        <fullName evidence="2">Uncharacterized protein</fullName>
    </submittedName>
</protein>
<keyword evidence="1" id="KW-1133">Transmembrane helix</keyword>
<gene>
    <name evidence="2" type="ORF">J5Y03_14885</name>
</gene>
<dbReference type="Proteomes" id="UP000682134">
    <property type="component" value="Unassembled WGS sequence"/>
</dbReference>
<evidence type="ECO:0000313" key="3">
    <source>
        <dbReference type="Proteomes" id="UP000682134"/>
    </source>
</evidence>
<keyword evidence="1" id="KW-0472">Membrane</keyword>
<keyword evidence="3" id="KW-1185">Reference proteome</keyword>
<accession>A0A940NJG6</accession>
<sequence length="86" mass="9953">MFFFFILVWILGIAYLYSNREVGEDLLVLKLVGYYLLGSFYLNLNGLIIPLGFPLCFLFRPLENKKIKREASIFGLVMMIIGLLIN</sequence>
<dbReference type="RefSeq" id="WP_209406788.1">
    <property type="nucleotide sequence ID" value="NZ_JAGIYQ010000011.1"/>
</dbReference>